<dbReference type="GO" id="GO:0004974">
    <property type="term" value="F:leukotriene receptor activity"/>
    <property type="evidence" value="ECO:0007669"/>
    <property type="project" value="UniProtKB-ARBA"/>
</dbReference>
<dbReference type="PROSITE" id="PS00237">
    <property type="entry name" value="G_PROTEIN_RECEP_F1_1"/>
    <property type="match status" value="1"/>
</dbReference>
<comment type="subcellular location">
    <subcellularLocation>
        <location evidence="1">Cell membrane</location>
        <topology evidence="1">Multi-pass membrane protein</topology>
    </subcellularLocation>
</comment>
<dbReference type="KEGG" id="asn:102375042"/>
<dbReference type="InterPro" id="IPR000826">
    <property type="entry name" value="Formyl_rcpt-rel"/>
</dbReference>
<evidence type="ECO:0000259" key="14">
    <source>
        <dbReference type="PROSITE" id="PS50262"/>
    </source>
</evidence>
<dbReference type="GO" id="GO:0007200">
    <property type="term" value="P:phospholipase C-activating G protein-coupled receptor signaling pathway"/>
    <property type="evidence" value="ECO:0007669"/>
    <property type="project" value="TreeGrafter"/>
</dbReference>
<dbReference type="Pfam" id="PF00001">
    <property type="entry name" value="7tm_1"/>
    <property type="match status" value="1"/>
</dbReference>
<dbReference type="FunFam" id="1.20.1070.10:FF:000109">
    <property type="entry name" value="Leukotriene B4 receptor"/>
    <property type="match status" value="1"/>
</dbReference>
<feature type="domain" description="G-protein coupled receptors family 1 profile" evidence="14">
    <location>
        <begin position="34"/>
        <end position="285"/>
    </location>
</feature>
<keyword evidence="6 12" id="KW-0297">G-protein coupled receptor</keyword>
<name>A0A3Q0G721_ALLSI</name>
<evidence type="ECO:0000256" key="9">
    <source>
        <dbReference type="ARBA" id="ARBA00023180"/>
    </source>
</evidence>
<evidence type="ECO:0000256" key="2">
    <source>
        <dbReference type="ARBA" id="ARBA00022475"/>
    </source>
</evidence>
<dbReference type="GeneID" id="102375042"/>
<keyword evidence="5 13" id="KW-1133">Transmembrane helix</keyword>
<dbReference type="SUPFAM" id="SSF81321">
    <property type="entry name" value="Family A G protein-coupled receptor-like"/>
    <property type="match status" value="1"/>
</dbReference>
<sequence length="335" mass="37825">MSQNEEANSHLTWYIGKSVVCLILSLSFTIGIPGNIIVIWTVCKKMKQRSSTVLLILNLAISDLLVLATLPIWIYSFADSWVFGVPICKMLVYMVYSSMYASVFVITALSLERFIAVFYPFSVQRQKNKALIFKVVFLIWILSFGFGASIIPFQDIQEINGGLQCLGRSYSSNQQKVLNLLLETFVGFVIPFAIICTCYMCVGRKLRQMSYQSKQRTERLIVNVVVAFAVCWFPHHLFNIIDIVSMQIEDSNQKIFSALNQITDIGVYLSGALVFISSCTNPVLYAFAAWSFQSHLGFTKISRLFEEITQNVIQEVKKDNSLETVQDILIGTGTV</sequence>
<keyword evidence="4 12" id="KW-0812">Transmembrane</keyword>
<feature type="transmembrane region" description="Helical" evidence="13">
    <location>
        <begin position="54"/>
        <end position="78"/>
    </location>
</feature>
<evidence type="ECO:0000256" key="12">
    <source>
        <dbReference type="RuleBase" id="RU000688"/>
    </source>
</evidence>
<evidence type="ECO:0000256" key="7">
    <source>
        <dbReference type="ARBA" id="ARBA00023136"/>
    </source>
</evidence>
<comment type="similarity">
    <text evidence="12">Belongs to the G-protein coupled receptor 1 family.</text>
</comment>
<dbReference type="InterPro" id="IPR000276">
    <property type="entry name" value="GPCR_Rhodpsn"/>
</dbReference>
<comment type="similarity">
    <text evidence="11">Belongs to the chemokine-like receptor (CMKLR) family.</text>
</comment>
<evidence type="ECO:0000256" key="11">
    <source>
        <dbReference type="ARBA" id="ARBA00025736"/>
    </source>
</evidence>
<evidence type="ECO:0000256" key="6">
    <source>
        <dbReference type="ARBA" id="ARBA00023040"/>
    </source>
</evidence>
<gene>
    <name evidence="16" type="primary">LOC102375042</name>
</gene>
<dbReference type="PANTHER" id="PTHR24225:SF72">
    <property type="entry name" value="G-PROTEIN COUPLED RECEPTORS FAMILY 1 PROFILE DOMAIN-CONTAINING PROTEIN-RELATED"/>
    <property type="match status" value="1"/>
</dbReference>
<feature type="transmembrane region" description="Helical" evidence="13">
    <location>
        <begin position="12"/>
        <end position="42"/>
    </location>
</feature>
<keyword evidence="9" id="KW-0325">Glycoprotein</keyword>
<keyword evidence="15" id="KW-1185">Reference proteome</keyword>
<dbReference type="AlphaFoldDB" id="A0A3Q0G721"/>
<dbReference type="PROSITE" id="PS50262">
    <property type="entry name" value="G_PROTEIN_RECEP_F1_2"/>
    <property type="match status" value="1"/>
</dbReference>
<feature type="transmembrane region" description="Helical" evidence="13">
    <location>
        <begin position="220"/>
        <end position="245"/>
    </location>
</feature>
<feature type="transmembrane region" description="Helical" evidence="13">
    <location>
        <begin position="90"/>
        <end position="111"/>
    </location>
</feature>
<dbReference type="PRINTS" id="PR00237">
    <property type="entry name" value="GPCRRHODOPSN"/>
</dbReference>
<organism evidence="15 16">
    <name type="scientific">Alligator sinensis</name>
    <name type="common">Chinese alligator</name>
    <dbReference type="NCBI Taxonomy" id="38654"/>
    <lineage>
        <taxon>Eukaryota</taxon>
        <taxon>Metazoa</taxon>
        <taxon>Chordata</taxon>
        <taxon>Craniata</taxon>
        <taxon>Vertebrata</taxon>
        <taxon>Euteleostomi</taxon>
        <taxon>Archelosauria</taxon>
        <taxon>Archosauria</taxon>
        <taxon>Crocodylia</taxon>
        <taxon>Alligatoridae</taxon>
        <taxon>Alligatorinae</taxon>
        <taxon>Alligator</taxon>
    </lineage>
</organism>
<dbReference type="RefSeq" id="XP_025054230.1">
    <property type="nucleotide sequence ID" value="XM_025198445.1"/>
</dbReference>
<evidence type="ECO:0000256" key="10">
    <source>
        <dbReference type="ARBA" id="ARBA00023224"/>
    </source>
</evidence>
<keyword evidence="8 12" id="KW-0675">Receptor</keyword>
<keyword evidence="3" id="KW-0597">Phosphoprotein</keyword>
<reference evidence="16" key="1">
    <citation type="submission" date="2025-08" db="UniProtKB">
        <authorList>
            <consortium name="RefSeq"/>
        </authorList>
    </citation>
    <scope>IDENTIFICATION</scope>
</reference>
<proteinExistence type="inferred from homology"/>
<protein>
    <submittedName>
        <fullName evidence="16">Leukotriene B4 receptor 1-like</fullName>
    </submittedName>
</protein>
<dbReference type="Gene3D" id="1.20.1070.10">
    <property type="entry name" value="Rhodopsin 7-helix transmembrane proteins"/>
    <property type="match status" value="1"/>
</dbReference>
<evidence type="ECO:0000256" key="3">
    <source>
        <dbReference type="ARBA" id="ARBA00022553"/>
    </source>
</evidence>
<feature type="transmembrane region" description="Helical" evidence="13">
    <location>
        <begin position="131"/>
        <end position="153"/>
    </location>
</feature>
<dbReference type="GO" id="GO:0004875">
    <property type="term" value="F:complement receptor activity"/>
    <property type="evidence" value="ECO:0007669"/>
    <property type="project" value="TreeGrafter"/>
</dbReference>
<dbReference type="GO" id="GO:0006954">
    <property type="term" value="P:inflammatory response"/>
    <property type="evidence" value="ECO:0007669"/>
    <property type="project" value="TreeGrafter"/>
</dbReference>
<dbReference type="GO" id="GO:0005886">
    <property type="term" value="C:plasma membrane"/>
    <property type="evidence" value="ECO:0007669"/>
    <property type="project" value="UniProtKB-SubCell"/>
</dbReference>
<evidence type="ECO:0000313" key="15">
    <source>
        <dbReference type="Proteomes" id="UP000189705"/>
    </source>
</evidence>
<accession>A0A3Q0G721</accession>
<dbReference type="PANTHER" id="PTHR24225">
    <property type="entry name" value="CHEMOTACTIC RECEPTOR"/>
    <property type="match status" value="1"/>
</dbReference>
<feature type="transmembrane region" description="Helical" evidence="13">
    <location>
        <begin position="177"/>
        <end position="199"/>
    </location>
</feature>
<evidence type="ECO:0000256" key="4">
    <source>
        <dbReference type="ARBA" id="ARBA00022692"/>
    </source>
</evidence>
<evidence type="ECO:0000313" key="16">
    <source>
        <dbReference type="RefSeq" id="XP_025054230.1"/>
    </source>
</evidence>
<evidence type="ECO:0000256" key="1">
    <source>
        <dbReference type="ARBA" id="ARBA00004651"/>
    </source>
</evidence>
<dbReference type="Proteomes" id="UP000189705">
    <property type="component" value="Unplaced"/>
</dbReference>
<evidence type="ECO:0000256" key="13">
    <source>
        <dbReference type="SAM" id="Phobius"/>
    </source>
</evidence>
<evidence type="ECO:0000256" key="8">
    <source>
        <dbReference type="ARBA" id="ARBA00023170"/>
    </source>
</evidence>
<feature type="transmembrane region" description="Helical" evidence="13">
    <location>
        <begin position="265"/>
        <end position="290"/>
    </location>
</feature>
<dbReference type="STRING" id="38654.A0A3Q0G721"/>
<keyword evidence="10 12" id="KW-0807">Transducer</keyword>
<keyword evidence="7 13" id="KW-0472">Membrane</keyword>
<dbReference type="InterPro" id="IPR017452">
    <property type="entry name" value="GPCR_Rhodpsn_7TM"/>
</dbReference>
<dbReference type="InParanoid" id="A0A3Q0G721"/>
<evidence type="ECO:0000256" key="5">
    <source>
        <dbReference type="ARBA" id="ARBA00022989"/>
    </source>
</evidence>
<dbReference type="GO" id="GO:0007204">
    <property type="term" value="P:positive regulation of cytosolic calcium ion concentration"/>
    <property type="evidence" value="ECO:0007669"/>
    <property type="project" value="TreeGrafter"/>
</dbReference>
<keyword evidence="2" id="KW-1003">Cell membrane</keyword>